<dbReference type="AlphaFoldDB" id="V5BJD5"/>
<dbReference type="OrthoDB" id="8906462at2"/>
<comment type="caution">
    <text evidence="2">The sequence shown here is derived from an EMBL/GenBank/DDBJ whole genome shotgun (WGS) entry which is preliminary data.</text>
</comment>
<evidence type="ECO:0000313" key="2">
    <source>
        <dbReference type="EMBL" id="ESS73425.1"/>
    </source>
</evidence>
<keyword evidence="3" id="KW-1185">Reference proteome</keyword>
<reference evidence="2 3" key="1">
    <citation type="journal article" date="2013" name="Genome Announc.">
        <title>Draft Genome Sequence of the Methanotrophic Gammaproteobacterium Methyloglobulus morosus DSM 22980 Strain KoM1.</title>
        <authorList>
            <person name="Poehlein A."/>
            <person name="Deutzmann J.S."/>
            <person name="Daniel R."/>
            <person name="Simeonova D.D."/>
        </authorList>
    </citation>
    <scope>NUCLEOTIDE SEQUENCE [LARGE SCALE GENOMIC DNA]</scope>
    <source>
        <strain evidence="2 3">KoM1</strain>
    </source>
</reference>
<name>V5BJD5_9GAMM</name>
<dbReference type="RefSeq" id="WP_023493607.1">
    <property type="nucleotide sequence ID" value="NZ_AYLO01000021.1"/>
</dbReference>
<sequence>MNRLNGFVFTLCLLFSAPLFALRCGHSLVQVGDYKDYVNDICGDPDNVQSHYERRGNINRADATLNNFNGEQQFPNSSFNVGQSNYAEIEVLVEDWTYYFGSERLSKILRFENGRLIQIENLGRKRRRY</sequence>
<feature type="chain" id="PRO_5004731387" description="DUF2845 domain-containing protein" evidence="1">
    <location>
        <begin position="22"/>
        <end position="129"/>
    </location>
</feature>
<proteinExistence type="predicted"/>
<dbReference type="STRING" id="1116472.MGMO_21c00150"/>
<gene>
    <name evidence="2" type="ORF">MGMO_21c00150</name>
</gene>
<evidence type="ECO:0000256" key="1">
    <source>
        <dbReference type="SAM" id="SignalP"/>
    </source>
</evidence>
<feature type="signal peptide" evidence="1">
    <location>
        <begin position="1"/>
        <end position="21"/>
    </location>
</feature>
<dbReference type="EMBL" id="AYLO01000021">
    <property type="protein sequence ID" value="ESS73425.1"/>
    <property type="molecule type" value="Genomic_DNA"/>
</dbReference>
<dbReference type="eggNOG" id="ENOG5033EDZ">
    <property type="taxonomic scope" value="Bacteria"/>
</dbReference>
<dbReference type="InterPro" id="IPR021268">
    <property type="entry name" value="DUF2845"/>
</dbReference>
<accession>V5BJD5</accession>
<evidence type="ECO:0000313" key="3">
    <source>
        <dbReference type="Proteomes" id="UP000017842"/>
    </source>
</evidence>
<dbReference type="Proteomes" id="UP000017842">
    <property type="component" value="Unassembled WGS sequence"/>
</dbReference>
<organism evidence="2 3">
    <name type="scientific">Methyloglobulus morosus KoM1</name>
    <dbReference type="NCBI Taxonomy" id="1116472"/>
    <lineage>
        <taxon>Bacteria</taxon>
        <taxon>Pseudomonadati</taxon>
        <taxon>Pseudomonadota</taxon>
        <taxon>Gammaproteobacteria</taxon>
        <taxon>Methylococcales</taxon>
        <taxon>Methylococcaceae</taxon>
        <taxon>Methyloglobulus</taxon>
    </lineage>
</organism>
<protein>
    <recommendedName>
        <fullName evidence="4">DUF2845 domain-containing protein</fullName>
    </recommendedName>
</protein>
<dbReference type="Pfam" id="PF11006">
    <property type="entry name" value="DUF2845"/>
    <property type="match status" value="1"/>
</dbReference>
<keyword evidence="1" id="KW-0732">Signal</keyword>
<evidence type="ECO:0008006" key="4">
    <source>
        <dbReference type="Google" id="ProtNLM"/>
    </source>
</evidence>